<gene>
    <name evidence="2" type="ORF">F5972_09635</name>
</gene>
<name>A0A5J5K874_9ACTN</name>
<keyword evidence="3" id="KW-1185">Reference proteome</keyword>
<organism evidence="2 3">
    <name type="scientific">Microbispora cellulosiformans</name>
    <dbReference type="NCBI Taxonomy" id="2614688"/>
    <lineage>
        <taxon>Bacteria</taxon>
        <taxon>Bacillati</taxon>
        <taxon>Actinomycetota</taxon>
        <taxon>Actinomycetes</taxon>
        <taxon>Streptosporangiales</taxon>
        <taxon>Streptosporangiaceae</taxon>
        <taxon>Microbispora</taxon>
    </lineage>
</organism>
<evidence type="ECO:0000313" key="3">
    <source>
        <dbReference type="Proteomes" id="UP000327011"/>
    </source>
</evidence>
<feature type="signal peptide" evidence="1">
    <location>
        <begin position="1"/>
        <end position="21"/>
    </location>
</feature>
<evidence type="ECO:0000256" key="1">
    <source>
        <dbReference type="SAM" id="SignalP"/>
    </source>
</evidence>
<accession>A0A5J5K874</accession>
<sequence length="79" mass="8176">MRGRRLGMTIGSALLTTVALWPVAGSPAQVSAISGGAVVAQTAPGASVAKPKPPKCTNRCTNHRKFKCCPKCKRVPGKC</sequence>
<dbReference type="EMBL" id="VYTZ01000003">
    <property type="protein sequence ID" value="KAA9379884.1"/>
    <property type="molecule type" value="Genomic_DNA"/>
</dbReference>
<protein>
    <submittedName>
        <fullName evidence="2">Uncharacterized protein</fullName>
    </submittedName>
</protein>
<evidence type="ECO:0000313" key="2">
    <source>
        <dbReference type="EMBL" id="KAA9379884.1"/>
    </source>
</evidence>
<keyword evidence="1" id="KW-0732">Signal</keyword>
<feature type="chain" id="PRO_5038711763" evidence="1">
    <location>
        <begin position="22"/>
        <end position="79"/>
    </location>
</feature>
<dbReference type="AlphaFoldDB" id="A0A5J5K874"/>
<proteinExistence type="predicted"/>
<reference evidence="2 3" key="1">
    <citation type="submission" date="2019-09" db="EMBL/GenBank/DDBJ databases">
        <title>Screening of Novel Bioactive Compounds from Soil-Associated.</title>
        <authorList>
            <person name="Gong X."/>
        </authorList>
    </citation>
    <scope>NUCLEOTIDE SEQUENCE [LARGE SCALE GENOMIC DNA]</scope>
    <source>
        <strain evidence="2 3">Gxj-6</strain>
    </source>
</reference>
<comment type="caution">
    <text evidence="2">The sequence shown here is derived from an EMBL/GenBank/DDBJ whole genome shotgun (WGS) entry which is preliminary data.</text>
</comment>
<dbReference type="RefSeq" id="WP_150933066.1">
    <property type="nucleotide sequence ID" value="NZ_VYTZ01000003.1"/>
</dbReference>
<dbReference type="Proteomes" id="UP000327011">
    <property type="component" value="Unassembled WGS sequence"/>
</dbReference>